<dbReference type="PANTHER" id="PTHR39200">
    <property type="entry name" value="HYPOTHETICAL EXPORTED PROTEIN"/>
    <property type="match status" value="1"/>
</dbReference>
<organism evidence="3 4">
    <name type="scientific">Flavobacterium agri</name>
    <dbReference type="NCBI Taxonomy" id="2743471"/>
    <lineage>
        <taxon>Bacteria</taxon>
        <taxon>Pseudomonadati</taxon>
        <taxon>Bacteroidota</taxon>
        <taxon>Flavobacteriia</taxon>
        <taxon>Flavobacteriales</taxon>
        <taxon>Flavobacteriaceae</taxon>
        <taxon>Flavobacterium</taxon>
    </lineage>
</organism>
<evidence type="ECO:0000259" key="2">
    <source>
        <dbReference type="Pfam" id="PF10988"/>
    </source>
</evidence>
<dbReference type="Pfam" id="PF10988">
    <property type="entry name" value="DUF2807"/>
    <property type="match status" value="1"/>
</dbReference>
<evidence type="ECO:0000256" key="1">
    <source>
        <dbReference type="SAM" id="SignalP"/>
    </source>
</evidence>
<feature type="chain" id="PRO_5030749835" evidence="1">
    <location>
        <begin position="19"/>
        <end position="233"/>
    </location>
</feature>
<evidence type="ECO:0000313" key="4">
    <source>
        <dbReference type="Proteomes" id="UP000535020"/>
    </source>
</evidence>
<sequence>MKTLLALFVALLTLSASAGGTSHKVRKVKTGTYDRIMVSGDFTVKLVPGKEGEIFIEGDRDDVRYLEVMTEGNILRIYPQKEYKTWCGDMKSLTVVVPFESLEEIVMAGPGKIVSEETIKATRFKTQLSGSGSIALELSTAETEVFLSGSGQVKLSGSTGKFISNVTGEGQLQAYAFQSATTDAVIIGSGKSEVSSSETLNAQVAGSGRIQYIGNPRNEQKTIIGTGFIAARQ</sequence>
<keyword evidence="4" id="KW-1185">Reference proteome</keyword>
<keyword evidence="1" id="KW-0732">Signal</keyword>
<name>A0A7Y9C667_9FLAO</name>
<reference evidence="3 4" key="1">
    <citation type="submission" date="2020-07" db="EMBL/GenBank/DDBJ databases">
        <authorList>
            <person name="Sun Q."/>
        </authorList>
    </citation>
    <scope>NUCLEOTIDE SEQUENCE [LARGE SCALE GENOMIC DNA]</scope>
    <source>
        <strain evidence="3 4">MAH-1</strain>
    </source>
</reference>
<feature type="domain" description="Putative auto-transporter adhesin head GIN" evidence="2">
    <location>
        <begin position="33"/>
        <end position="216"/>
    </location>
</feature>
<dbReference type="AlphaFoldDB" id="A0A7Y9C667"/>
<protein>
    <submittedName>
        <fullName evidence="3">DUF2807 domain-containing protein</fullName>
    </submittedName>
</protein>
<feature type="signal peptide" evidence="1">
    <location>
        <begin position="1"/>
        <end position="18"/>
    </location>
</feature>
<proteinExistence type="predicted"/>
<dbReference type="Gene3D" id="2.160.20.120">
    <property type="match status" value="1"/>
</dbReference>
<gene>
    <name evidence="3" type="ORF">HZF10_03990</name>
</gene>
<dbReference type="InterPro" id="IPR021255">
    <property type="entry name" value="DUF2807"/>
</dbReference>
<dbReference type="RefSeq" id="WP_176004881.1">
    <property type="nucleotide sequence ID" value="NZ_JABWMI010000005.1"/>
</dbReference>
<evidence type="ECO:0000313" key="3">
    <source>
        <dbReference type="EMBL" id="NYA70068.1"/>
    </source>
</evidence>
<dbReference type="PANTHER" id="PTHR39200:SF1">
    <property type="entry name" value="AUTO-TRANSPORTER ADHESIN HEAD GIN DOMAIN-CONTAINING PROTEIN-RELATED"/>
    <property type="match status" value="1"/>
</dbReference>
<accession>A0A7Y9C667</accession>
<comment type="caution">
    <text evidence="3">The sequence shown here is derived from an EMBL/GenBank/DDBJ whole genome shotgun (WGS) entry which is preliminary data.</text>
</comment>
<dbReference type="EMBL" id="JACBJI010000001">
    <property type="protein sequence ID" value="NYA70068.1"/>
    <property type="molecule type" value="Genomic_DNA"/>
</dbReference>
<dbReference type="Proteomes" id="UP000535020">
    <property type="component" value="Unassembled WGS sequence"/>
</dbReference>